<comment type="caution">
    <text evidence="2">The sequence shown here is derived from an EMBL/GenBank/DDBJ whole genome shotgun (WGS) entry which is preliminary data.</text>
</comment>
<evidence type="ECO:0000313" key="2">
    <source>
        <dbReference type="EMBL" id="CAH3020502.1"/>
    </source>
</evidence>
<organism evidence="2 3">
    <name type="scientific">Porites evermanni</name>
    <dbReference type="NCBI Taxonomy" id="104178"/>
    <lineage>
        <taxon>Eukaryota</taxon>
        <taxon>Metazoa</taxon>
        <taxon>Cnidaria</taxon>
        <taxon>Anthozoa</taxon>
        <taxon>Hexacorallia</taxon>
        <taxon>Scleractinia</taxon>
        <taxon>Fungiina</taxon>
        <taxon>Poritidae</taxon>
        <taxon>Porites</taxon>
    </lineage>
</organism>
<feature type="compositionally biased region" description="Low complexity" evidence="1">
    <location>
        <begin position="54"/>
        <end position="63"/>
    </location>
</feature>
<accession>A0ABN8LXG5</accession>
<feature type="compositionally biased region" description="Basic and acidic residues" evidence="1">
    <location>
        <begin position="1"/>
        <end position="42"/>
    </location>
</feature>
<gene>
    <name evidence="2" type="ORF">PEVE_00007352</name>
</gene>
<proteinExistence type="predicted"/>
<evidence type="ECO:0000256" key="1">
    <source>
        <dbReference type="SAM" id="MobiDB-lite"/>
    </source>
</evidence>
<sequence>MRNSKDTKTQDQDKDEKVNDKEPGMQREGFRHDAPSGDKESSPKISQKKRKGTSSQAASSRASTHLDKKTQQMVAELYRLKWQMTAFKQSIQRPPVRPYTPDIFNSLSPYYNQYLVDSTIQDLMQEPEVRMPRGYGHRPTALGIVDPEIAWRMDKLFTVHNFFLPQIVTKTLSLDSNRRPYTPDIFNSLSPYYNQYLVDSTIQD</sequence>
<reference evidence="2 3" key="1">
    <citation type="submission" date="2022-05" db="EMBL/GenBank/DDBJ databases">
        <authorList>
            <consortium name="Genoscope - CEA"/>
            <person name="William W."/>
        </authorList>
    </citation>
    <scope>NUCLEOTIDE SEQUENCE [LARGE SCALE GENOMIC DNA]</scope>
</reference>
<feature type="region of interest" description="Disordered" evidence="1">
    <location>
        <begin position="1"/>
        <end position="70"/>
    </location>
</feature>
<name>A0ABN8LXG5_9CNID</name>
<dbReference type="EMBL" id="CALNXI010000149">
    <property type="protein sequence ID" value="CAH3020502.1"/>
    <property type="molecule type" value="Genomic_DNA"/>
</dbReference>
<evidence type="ECO:0008006" key="4">
    <source>
        <dbReference type="Google" id="ProtNLM"/>
    </source>
</evidence>
<feature type="non-terminal residue" evidence="2">
    <location>
        <position position="204"/>
    </location>
</feature>
<protein>
    <recommendedName>
        <fullName evidence="4">Bromo domain-containing protein</fullName>
    </recommendedName>
</protein>
<evidence type="ECO:0000313" key="3">
    <source>
        <dbReference type="Proteomes" id="UP001159427"/>
    </source>
</evidence>
<dbReference type="Proteomes" id="UP001159427">
    <property type="component" value="Unassembled WGS sequence"/>
</dbReference>
<keyword evidence="3" id="KW-1185">Reference proteome</keyword>